<sequence length="229" mass="24045">MTETNASLADLLRPVKHVLLDFDGPVCSVFAGFPASDVAKSLQEELEALGWKAPAENPVETDPLALLRQVAERRPDLVSPADRQLTLLETAAVQTGRPNLGGEAVLRACAESGRAVSIVSNNATAAIESYLTAHDLTRYVTRTIGRTPGDPSSMKPSPRLLLAAMGGGEAWDFIFVGDAARDVEAGLAAGIGTIGYANKPGKRERLEAAGALVVVDSMKSIAIVLSDRA</sequence>
<proteinExistence type="predicted"/>
<dbReference type="InterPro" id="IPR036412">
    <property type="entry name" value="HAD-like_sf"/>
</dbReference>
<dbReference type="InterPro" id="IPR041492">
    <property type="entry name" value="HAD_2"/>
</dbReference>
<keyword evidence="2" id="KW-1185">Reference proteome</keyword>
<evidence type="ECO:0000313" key="2">
    <source>
        <dbReference type="Proteomes" id="UP000266906"/>
    </source>
</evidence>
<name>A0A3N4RS66_9ACTN</name>
<dbReference type="Gene3D" id="3.40.50.1000">
    <property type="entry name" value="HAD superfamily/HAD-like"/>
    <property type="match status" value="1"/>
</dbReference>
<organism evidence="1 2">
    <name type="scientific">Kitasatospora cineracea</name>
    <dbReference type="NCBI Taxonomy" id="88074"/>
    <lineage>
        <taxon>Bacteria</taxon>
        <taxon>Bacillati</taxon>
        <taxon>Actinomycetota</taxon>
        <taxon>Actinomycetes</taxon>
        <taxon>Kitasatosporales</taxon>
        <taxon>Streptomycetaceae</taxon>
        <taxon>Kitasatospora</taxon>
    </lineage>
</organism>
<keyword evidence="1" id="KW-0378">Hydrolase</keyword>
<gene>
    <name evidence="1" type="ORF">EDD38_2048</name>
</gene>
<dbReference type="SUPFAM" id="SSF56784">
    <property type="entry name" value="HAD-like"/>
    <property type="match status" value="1"/>
</dbReference>
<protein>
    <submittedName>
        <fullName evidence="1">Phosphoglycolate phosphatase-like HAD superfamily hydrolase</fullName>
    </submittedName>
</protein>
<dbReference type="InterPro" id="IPR050155">
    <property type="entry name" value="HAD-like_hydrolase_sf"/>
</dbReference>
<accession>A0A3N4RS66</accession>
<dbReference type="InterPro" id="IPR023214">
    <property type="entry name" value="HAD_sf"/>
</dbReference>
<evidence type="ECO:0000313" key="1">
    <source>
        <dbReference type="EMBL" id="RPE33751.1"/>
    </source>
</evidence>
<dbReference type="PANTHER" id="PTHR43434:SF1">
    <property type="entry name" value="PHOSPHOGLYCOLATE PHOSPHATASE"/>
    <property type="match status" value="1"/>
</dbReference>
<comment type="caution">
    <text evidence="1">The sequence shown here is derived from an EMBL/GenBank/DDBJ whole genome shotgun (WGS) entry which is preliminary data.</text>
</comment>
<dbReference type="Proteomes" id="UP000266906">
    <property type="component" value="Unassembled WGS sequence"/>
</dbReference>
<dbReference type="Pfam" id="PF13419">
    <property type="entry name" value="HAD_2"/>
    <property type="match status" value="1"/>
</dbReference>
<dbReference type="AlphaFoldDB" id="A0A3N4RS66"/>
<dbReference type="RefSeq" id="WP_244259864.1">
    <property type="nucleotide sequence ID" value="NZ_RKQG01000001.1"/>
</dbReference>
<dbReference type="GO" id="GO:0005829">
    <property type="term" value="C:cytosol"/>
    <property type="evidence" value="ECO:0007669"/>
    <property type="project" value="TreeGrafter"/>
</dbReference>
<reference evidence="1 2" key="1">
    <citation type="submission" date="2018-11" db="EMBL/GenBank/DDBJ databases">
        <title>Sequencing the genomes of 1000 actinobacteria strains.</title>
        <authorList>
            <person name="Klenk H.-P."/>
        </authorList>
    </citation>
    <scope>NUCLEOTIDE SEQUENCE [LARGE SCALE GENOMIC DNA]</scope>
    <source>
        <strain evidence="1 2">DSM 44781</strain>
    </source>
</reference>
<dbReference type="PANTHER" id="PTHR43434">
    <property type="entry name" value="PHOSPHOGLYCOLATE PHOSPHATASE"/>
    <property type="match status" value="1"/>
</dbReference>
<dbReference type="GO" id="GO:0006281">
    <property type="term" value="P:DNA repair"/>
    <property type="evidence" value="ECO:0007669"/>
    <property type="project" value="TreeGrafter"/>
</dbReference>
<dbReference type="GO" id="GO:0008967">
    <property type="term" value="F:phosphoglycolate phosphatase activity"/>
    <property type="evidence" value="ECO:0007669"/>
    <property type="project" value="TreeGrafter"/>
</dbReference>
<dbReference type="EMBL" id="RKQG01000001">
    <property type="protein sequence ID" value="RPE33751.1"/>
    <property type="molecule type" value="Genomic_DNA"/>
</dbReference>